<dbReference type="PANTHER" id="PTHR21666:SF270">
    <property type="entry name" value="MUREIN HYDROLASE ACTIVATOR ENVC"/>
    <property type="match status" value="1"/>
</dbReference>
<dbReference type="InterPro" id="IPR011055">
    <property type="entry name" value="Dup_hybrid_motif"/>
</dbReference>
<dbReference type="RefSeq" id="WP_165792174.1">
    <property type="nucleotide sequence ID" value="NZ_BFAV01000153.1"/>
</dbReference>
<dbReference type="Gene3D" id="2.70.70.10">
    <property type="entry name" value="Glucose Permease (Domain IIA)"/>
    <property type="match status" value="1"/>
</dbReference>
<dbReference type="CDD" id="cd12797">
    <property type="entry name" value="M23_peptidase"/>
    <property type="match status" value="1"/>
</dbReference>
<name>A0A2L2XGN8_9FIRM</name>
<dbReference type="InterPro" id="IPR016047">
    <property type="entry name" value="M23ase_b-sheet_dom"/>
</dbReference>
<dbReference type="PANTHER" id="PTHR21666">
    <property type="entry name" value="PEPTIDASE-RELATED"/>
    <property type="match status" value="1"/>
</dbReference>
<organism evidence="2 3">
    <name type="scientific">Desulfocucumis palustris</name>
    <dbReference type="NCBI Taxonomy" id="1898651"/>
    <lineage>
        <taxon>Bacteria</taxon>
        <taxon>Bacillati</taxon>
        <taxon>Bacillota</taxon>
        <taxon>Clostridia</taxon>
        <taxon>Eubacteriales</taxon>
        <taxon>Desulfocucumaceae</taxon>
        <taxon>Desulfocucumis</taxon>
    </lineage>
</organism>
<dbReference type="InterPro" id="IPR050570">
    <property type="entry name" value="Cell_wall_metabolism_enzyme"/>
</dbReference>
<gene>
    <name evidence="2" type="ORF">DCCM_4003</name>
</gene>
<dbReference type="EMBL" id="BFAV01000153">
    <property type="protein sequence ID" value="GBF34883.1"/>
    <property type="molecule type" value="Genomic_DNA"/>
</dbReference>
<sequence length="270" mass="30032">MFWDKPWKRKKTYKYDLDSAKTRGYNFDWNNYGRPAGRKWSDPWEQGFPAKKRSPYSKIMVAVCILAVLVVVRHWPSPFGEDVRAGLKYVLTTDWNFQPVVEKVVQLGLQLAGEENRFESVIPREMAYKETMGKAGGDAGLPLPVSGRLVRAYGWSKDSLDNMERFHPGIDIAAPPGSPVKAVLQGEVAKIGDDQALRRFILLDHGEGTYTLYAGLANIKVIQGQAVAAGDIIGEVSGDGDAQGKGFHFELREKNTLVDPLSRLEAPPVQ</sequence>
<reference evidence="3" key="1">
    <citation type="submission" date="2018-02" db="EMBL/GenBank/DDBJ databases">
        <title>Genome sequence of Desulfocucumis palustris strain NAW-5.</title>
        <authorList>
            <person name="Watanabe M."/>
            <person name="Kojima H."/>
            <person name="Fukui M."/>
        </authorList>
    </citation>
    <scope>NUCLEOTIDE SEQUENCE [LARGE SCALE GENOMIC DNA]</scope>
    <source>
        <strain evidence="3">NAW-5</strain>
    </source>
</reference>
<dbReference type="SUPFAM" id="SSF51261">
    <property type="entry name" value="Duplicated hybrid motif"/>
    <property type="match status" value="1"/>
</dbReference>
<comment type="caution">
    <text evidence="2">The sequence shown here is derived from an EMBL/GenBank/DDBJ whole genome shotgun (WGS) entry which is preliminary data.</text>
</comment>
<dbReference type="Pfam" id="PF01551">
    <property type="entry name" value="Peptidase_M23"/>
    <property type="match status" value="1"/>
</dbReference>
<evidence type="ECO:0000313" key="3">
    <source>
        <dbReference type="Proteomes" id="UP000239549"/>
    </source>
</evidence>
<feature type="domain" description="M23ase beta-sheet core" evidence="1">
    <location>
        <begin position="165"/>
        <end position="260"/>
    </location>
</feature>
<keyword evidence="3" id="KW-1185">Reference proteome</keyword>
<dbReference type="Proteomes" id="UP000239549">
    <property type="component" value="Unassembled WGS sequence"/>
</dbReference>
<proteinExistence type="predicted"/>
<evidence type="ECO:0000259" key="1">
    <source>
        <dbReference type="Pfam" id="PF01551"/>
    </source>
</evidence>
<evidence type="ECO:0000313" key="2">
    <source>
        <dbReference type="EMBL" id="GBF34883.1"/>
    </source>
</evidence>
<accession>A0A2L2XGN8</accession>
<dbReference type="AlphaFoldDB" id="A0A2L2XGN8"/>
<protein>
    <submittedName>
        <fullName evidence="2">Peptidase M23B</fullName>
    </submittedName>
</protein>
<dbReference type="GO" id="GO:0004222">
    <property type="term" value="F:metalloendopeptidase activity"/>
    <property type="evidence" value="ECO:0007669"/>
    <property type="project" value="TreeGrafter"/>
</dbReference>